<dbReference type="PROSITE" id="PS01044">
    <property type="entry name" value="SQUALEN_PHYTOEN_SYN_1"/>
    <property type="match status" value="1"/>
</dbReference>
<dbReference type="AlphaFoldDB" id="A0A0W0D3W7"/>
<comment type="similarity">
    <text evidence="4 20">Belongs to the phytoene/squalene synthase family.</text>
</comment>
<keyword evidence="8 20" id="KW-0812">Transmembrane</keyword>
<accession>A0A0W0D3W7</accession>
<evidence type="ECO:0000256" key="17">
    <source>
        <dbReference type="ARBA" id="ARBA00023221"/>
    </source>
</evidence>
<evidence type="ECO:0000256" key="6">
    <source>
        <dbReference type="ARBA" id="ARBA00022516"/>
    </source>
</evidence>
<dbReference type="VEuPathDB" id="FungiDB:GWK60_M07073"/>
<evidence type="ECO:0000256" key="14">
    <source>
        <dbReference type="ARBA" id="ARBA00023098"/>
    </source>
</evidence>
<dbReference type="GO" id="GO:1902767">
    <property type="term" value="P:isoprenoid biosynthetic process via mevalonate"/>
    <property type="evidence" value="ECO:0007669"/>
    <property type="project" value="EnsemblFungi"/>
</dbReference>
<evidence type="ECO:0000256" key="15">
    <source>
        <dbReference type="ARBA" id="ARBA00023136"/>
    </source>
</evidence>
<keyword evidence="7 20" id="KW-0808">Transferase</keyword>
<dbReference type="NCBIfam" id="TIGR01559">
    <property type="entry name" value="squal_synth"/>
    <property type="match status" value="1"/>
</dbReference>
<feature type="transmembrane region" description="Helical" evidence="20">
    <location>
        <begin position="422"/>
        <end position="441"/>
    </location>
</feature>
<evidence type="ECO:0000256" key="1">
    <source>
        <dbReference type="ARBA" id="ARBA00001946"/>
    </source>
</evidence>
<keyword evidence="6" id="KW-0444">Lipid biosynthesis</keyword>
<dbReference type="PANTHER" id="PTHR11626:SF2">
    <property type="entry name" value="SQUALENE SYNTHASE"/>
    <property type="match status" value="1"/>
</dbReference>
<dbReference type="VEuPathDB" id="FungiDB:CAGL0M07095g"/>
<dbReference type="OMA" id="GEACQLM"/>
<dbReference type="SFLD" id="SFLDG01018">
    <property type="entry name" value="Squalene/Phytoene_Synthase_Lik"/>
    <property type="match status" value="1"/>
</dbReference>
<keyword evidence="15 20" id="KW-0472">Membrane</keyword>
<keyword evidence="18" id="KW-0414">Isoprene biosynthesis</keyword>
<dbReference type="FunFam" id="1.10.600.10:FF:000003">
    <property type="entry name" value="Farnesyl-diphosphate farnesyltransferase 1"/>
    <property type="match status" value="1"/>
</dbReference>
<dbReference type="SUPFAM" id="SSF48576">
    <property type="entry name" value="Terpenoid synthases"/>
    <property type="match status" value="1"/>
</dbReference>
<evidence type="ECO:0000256" key="8">
    <source>
        <dbReference type="ARBA" id="ARBA00022692"/>
    </source>
</evidence>
<dbReference type="OrthoDB" id="431150at2759"/>
<name>A0A0W0D3W7_CANGB</name>
<gene>
    <name evidence="21" type="ORF">AO440_004159</name>
</gene>
<evidence type="ECO:0000256" key="13">
    <source>
        <dbReference type="ARBA" id="ARBA00023011"/>
    </source>
</evidence>
<dbReference type="InterPro" id="IPR019845">
    <property type="entry name" value="Squalene/phytoene_synthase_CS"/>
</dbReference>
<dbReference type="SFLD" id="SFLDS00005">
    <property type="entry name" value="Isoprenoid_Synthase_Type_I"/>
    <property type="match status" value="1"/>
</dbReference>
<proteinExistence type="inferred from homology"/>
<dbReference type="Proteomes" id="UP000054886">
    <property type="component" value="Unassembled WGS sequence"/>
</dbReference>
<dbReference type="InterPro" id="IPR006449">
    <property type="entry name" value="Squal_synth-like"/>
</dbReference>
<evidence type="ECO:0000256" key="18">
    <source>
        <dbReference type="ARBA" id="ARBA00023229"/>
    </source>
</evidence>
<keyword evidence="10" id="KW-0521">NADP</keyword>
<comment type="subcellular location">
    <subcellularLocation>
        <location evidence="2">Membrane</location>
    </subcellularLocation>
</comment>
<comment type="cofactor">
    <cofactor evidence="1 20">
        <name>Mg(2+)</name>
        <dbReference type="ChEBI" id="CHEBI:18420"/>
    </cofactor>
</comment>
<dbReference type="GO" id="GO:0045338">
    <property type="term" value="P:farnesyl diphosphate metabolic process"/>
    <property type="evidence" value="ECO:0007669"/>
    <property type="project" value="InterPro"/>
</dbReference>
<dbReference type="Pfam" id="PF00494">
    <property type="entry name" value="SQS_PSY"/>
    <property type="match status" value="1"/>
</dbReference>
<dbReference type="InterPro" id="IPR002060">
    <property type="entry name" value="Squ/phyt_synthse"/>
</dbReference>
<dbReference type="VEuPathDB" id="FungiDB:GVI51_M07073"/>
<dbReference type="VEuPathDB" id="FungiDB:B1J91_M07095g"/>
<evidence type="ECO:0000256" key="16">
    <source>
        <dbReference type="ARBA" id="ARBA00023166"/>
    </source>
</evidence>
<evidence type="ECO:0000256" key="9">
    <source>
        <dbReference type="ARBA" id="ARBA00022842"/>
    </source>
</evidence>
<comment type="pathway">
    <text evidence="3 20">Terpene metabolism; lanosterol biosynthesis; lanosterol from farnesyl diphosphate: step 1/3.</text>
</comment>
<organism evidence="21 22">
    <name type="scientific">Candida glabrata</name>
    <name type="common">Yeast</name>
    <name type="synonym">Torulopsis glabrata</name>
    <dbReference type="NCBI Taxonomy" id="5478"/>
    <lineage>
        <taxon>Eukaryota</taxon>
        <taxon>Fungi</taxon>
        <taxon>Dikarya</taxon>
        <taxon>Ascomycota</taxon>
        <taxon>Saccharomycotina</taxon>
        <taxon>Saccharomycetes</taxon>
        <taxon>Saccharomycetales</taxon>
        <taxon>Saccharomycetaceae</taxon>
        <taxon>Nakaseomyces</taxon>
    </lineage>
</organism>
<comment type="caution">
    <text evidence="21">The sequence shown here is derived from an EMBL/GenBank/DDBJ whole genome shotgun (WGS) entry which is preliminary data.</text>
</comment>
<dbReference type="GO" id="GO:0051996">
    <property type="term" value="F:squalene synthase [NAD(P)H] activity"/>
    <property type="evidence" value="ECO:0007669"/>
    <property type="project" value="UniProtKB-UniRule"/>
</dbReference>
<dbReference type="SMR" id="A0A0W0D3W7"/>
<evidence type="ECO:0000313" key="22">
    <source>
        <dbReference type="Proteomes" id="UP000054886"/>
    </source>
</evidence>
<evidence type="ECO:0000256" key="5">
    <source>
        <dbReference type="ARBA" id="ARBA00012373"/>
    </source>
</evidence>
<comment type="catalytic activity">
    <reaction evidence="20">
        <text>2 (2E,6E)-farnesyl diphosphate + NADH + H(+) = squalene + 2 diphosphate + NAD(+)</text>
        <dbReference type="Rhea" id="RHEA:32299"/>
        <dbReference type="ChEBI" id="CHEBI:15378"/>
        <dbReference type="ChEBI" id="CHEBI:15440"/>
        <dbReference type="ChEBI" id="CHEBI:33019"/>
        <dbReference type="ChEBI" id="CHEBI:57540"/>
        <dbReference type="ChEBI" id="CHEBI:57945"/>
        <dbReference type="ChEBI" id="CHEBI:175763"/>
        <dbReference type="EC" id="2.5.1.21"/>
    </reaction>
</comment>
<dbReference type="PANTHER" id="PTHR11626">
    <property type="entry name" value="FARNESYL-DIPHOSPHATE FARNESYLTRANSFERASE"/>
    <property type="match status" value="1"/>
</dbReference>
<evidence type="ECO:0000256" key="4">
    <source>
        <dbReference type="ARBA" id="ARBA00006251"/>
    </source>
</evidence>
<keyword evidence="16" id="KW-1207">Sterol metabolism</keyword>
<protein>
    <recommendedName>
        <fullName evidence="5 20">Squalene synthase</fullName>
        <shortName evidence="20">SQS</shortName>
        <shortName evidence="20">SS</shortName>
        <ecNumber evidence="5 20">2.5.1.21</ecNumber>
    </recommendedName>
</protein>
<dbReference type="CDD" id="cd00683">
    <property type="entry name" value="Trans_IPPS_HH"/>
    <property type="match status" value="1"/>
</dbReference>
<keyword evidence="13" id="KW-0756">Sterol biosynthesis</keyword>
<dbReference type="InterPro" id="IPR044844">
    <property type="entry name" value="Trans_IPPS_euk-type"/>
</dbReference>
<evidence type="ECO:0000256" key="3">
    <source>
        <dbReference type="ARBA" id="ARBA00005057"/>
    </source>
</evidence>
<reference evidence="21 22" key="1">
    <citation type="submission" date="2015-10" db="EMBL/GenBank/DDBJ databases">
        <title>Draft genomes sequences of Candida glabrata isolates 1A, 1B, 2A, 2B, 3A and 3B.</title>
        <authorList>
            <person name="Haavelsrud O.E."/>
            <person name="Gaustad P."/>
        </authorList>
    </citation>
    <scope>NUCLEOTIDE SEQUENCE [LARGE SCALE GENOMIC DNA]</scope>
    <source>
        <strain evidence="21">910700640</strain>
    </source>
</reference>
<dbReference type="InterPro" id="IPR008949">
    <property type="entry name" value="Isoprenoid_synthase_dom_sf"/>
</dbReference>
<dbReference type="EMBL" id="LLZZ01000117">
    <property type="protein sequence ID" value="KTB04181.1"/>
    <property type="molecule type" value="Genomic_DNA"/>
</dbReference>
<evidence type="ECO:0000256" key="19">
    <source>
        <dbReference type="ARBA" id="ARBA00023268"/>
    </source>
</evidence>
<evidence type="ECO:0000256" key="12">
    <source>
        <dbReference type="ARBA" id="ARBA00022989"/>
    </source>
</evidence>
<dbReference type="PhylomeDB" id="A0A0W0D3W7"/>
<evidence type="ECO:0000256" key="2">
    <source>
        <dbReference type="ARBA" id="ARBA00004370"/>
    </source>
</evidence>
<dbReference type="InterPro" id="IPR033904">
    <property type="entry name" value="Trans_IPPS_HH"/>
</dbReference>
<dbReference type="UniPathway" id="UPA00767">
    <property type="reaction ID" value="UER00751"/>
</dbReference>
<keyword evidence="11" id="KW-0752">Steroid biosynthesis</keyword>
<comment type="function">
    <text evidence="20">Catalyzes the condensation of 2 farnesyl pyrophosphate (FPP) moieties to form squalene.</text>
</comment>
<dbReference type="EC" id="2.5.1.21" evidence="5 20"/>
<keyword evidence="17" id="KW-0753">Steroid metabolism</keyword>
<evidence type="ECO:0000256" key="11">
    <source>
        <dbReference type="ARBA" id="ARBA00022955"/>
    </source>
</evidence>
<keyword evidence="12 20" id="KW-1133">Transmembrane helix</keyword>
<keyword evidence="14" id="KW-0443">Lipid metabolism</keyword>
<dbReference type="PROSITE" id="PS01045">
    <property type="entry name" value="SQUALEN_PHYTOEN_SYN_2"/>
    <property type="match status" value="1"/>
</dbReference>
<dbReference type="Gene3D" id="1.10.600.10">
    <property type="entry name" value="Farnesyl Diphosphate Synthase"/>
    <property type="match status" value="1"/>
</dbReference>
<dbReference type="GO" id="GO:0055056">
    <property type="term" value="F:D-glucose transmembrane transporter activity"/>
    <property type="evidence" value="ECO:0007669"/>
    <property type="project" value="UniProtKB-UniRule"/>
</dbReference>
<keyword evidence="9" id="KW-0460">Magnesium</keyword>
<keyword evidence="19" id="KW-0511">Multifunctional enzyme</keyword>
<evidence type="ECO:0000256" key="10">
    <source>
        <dbReference type="ARBA" id="ARBA00022857"/>
    </source>
</evidence>
<dbReference type="GO" id="GO:0005789">
    <property type="term" value="C:endoplasmic reticulum membrane"/>
    <property type="evidence" value="ECO:0007669"/>
    <property type="project" value="EnsemblFungi"/>
</dbReference>
<comment type="catalytic activity">
    <reaction evidence="20">
        <text>2 (2E,6E)-farnesyl diphosphate + NADPH + H(+) = squalene + 2 diphosphate + NADP(+)</text>
        <dbReference type="Rhea" id="RHEA:32295"/>
        <dbReference type="ChEBI" id="CHEBI:15378"/>
        <dbReference type="ChEBI" id="CHEBI:15440"/>
        <dbReference type="ChEBI" id="CHEBI:33019"/>
        <dbReference type="ChEBI" id="CHEBI:57783"/>
        <dbReference type="ChEBI" id="CHEBI:58349"/>
        <dbReference type="ChEBI" id="CHEBI:175763"/>
        <dbReference type="EC" id="2.5.1.21"/>
    </reaction>
</comment>
<sequence length="443" mass="51397">MGKVLDLALHPLELRAALKLKFIRQPLFSTNDTRATPQLERCYELLNLTSRSFAAVIMELHPELRNVIMVFYLILRALDTVEDDMTIDPQLKVKVLREFDSKLDTTDWSFDGNDLKEKDRVVLTEFPCILGEYHKLKPEYQKVIKRITGLMGNGMADYILDENFNLNGVQTVKDYDKYCHYVAGLVGDGLTELIVLAGFGSDDLYHGKNSFQLYESMGLFLQKTNIIRDYAEDLDDGRSFWPKEIWSEYATKLTDFRDPKNTQKGVDCINHLVLNALTHVIDVLTYLSSIHEQSSFQFCAIPQVMAIATLAKVFNNPEVLRKNVKIRKGTTCDLILNSRTLKGCVDIFQYYLRDMKQRLPVEDPNYLKFNIQVAKIEQFIEEMFQDNLPAGVEPRETMIYLKVQERLKWDTQVIPRVQEEDYKFNMALSVVFCVLLSFYFFTK</sequence>
<dbReference type="GO" id="GO:0006696">
    <property type="term" value="P:ergosterol biosynthetic process"/>
    <property type="evidence" value="ECO:0007669"/>
    <property type="project" value="EnsemblFungi"/>
</dbReference>
<evidence type="ECO:0000256" key="7">
    <source>
        <dbReference type="ARBA" id="ARBA00022679"/>
    </source>
</evidence>
<dbReference type="VEuPathDB" id="FungiDB:GW608_M07073"/>
<evidence type="ECO:0000313" key="21">
    <source>
        <dbReference type="EMBL" id="KTB04181.1"/>
    </source>
</evidence>
<evidence type="ECO:0000256" key="20">
    <source>
        <dbReference type="RuleBase" id="RU368088"/>
    </source>
</evidence>